<dbReference type="Pfam" id="PF05105">
    <property type="entry name" value="Phage_holin_4_1"/>
    <property type="match status" value="1"/>
</dbReference>
<dbReference type="EMBL" id="JAMAST010000003">
    <property type="protein sequence ID" value="MCL1631457.1"/>
    <property type="molecule type" value="Genomic_DNA"/>
</dbReference>
<name>A0ABT0M9B1_9BACL</name>
<proteinExistence type="inferred from homology"/>
<evidence type="ECO:0000256" key="3">
    <source>
        <dbReference type="ARBA" id="ARBA00022989"/>
    </source>
</evidence>
<evidence type="ECO:0000256" key="1">
    <source>
        <dbReference type="ARBA" id="ARBA00004141"/>
    </source>
</evidence>
<dbReference type="InterPro" id="IPR006480">
    <property type="entry name" value="Phage_holin_4_1"/>
</dbReference>
<keyword evidence="4 7" id="KW-0472">Membrane</keyword>
<organism evidence="8 9">
    <name type="scientific">Sporolactobacillus mangiferae</name>
    <dbReference type="NCBI Taxonomy" id="2940498"/>
    <lineage>
        <taxon>Bacteria</taxon>
        <taxon>Bacillati</taxon>
        <taxon>Bacillota</taxon>
        <taxon>Bacilli</taxon>
        <taxon>Bacillales</taxon>
        <taxon>Sporolactobacillaceae</taxon>
        <taxon>Sporolactobacillus</taxon>
    </lineage>
</organism>
<gene>
    <name evidence="8" type="ORF">M3N64_05760</name>
</gene>
<dbReference type="RefSeq" id="WP_100486608.1">
    <property type="nucleotide sequence ID" value="NZ_JAMAST010000003.1"/>
</dbReference>
<evidence type="ECO:0000256" key="7">
    <source>
        <dbReference type="SAM" id="Phobius"/>
    </source>
</evidence>
<comment type="similarity">
    <text evidence="5">Belongs to the bacteriophage holin family. Cp-1 holin subfamily.</text>
</comment>
<evidence type="ECO:0000256" key="6">
    <source>
        <dbReference type="SAM" id="MobiDB-lite"/>
    </source>
</evidence>
<evidence type="ECO:0000313" key="9">
    <source>
        <dbReference type="Proteomes" id="UP001203004"/>
    </source>
</evidence>
<accession>A0ABT0M9B1</accession>
<feature type="transmembrane region" description="Helical" evidence="7">
    <location>
        <begin position="6"/>
        <end position="25"/>
    </location>
</feature>
<dbReference type="NCBIfam" id="TIGR01593">
    <property type="entry name" value="holin_tox_secr"/>
    <property type="match status" value="1"/>
</dbReference>
<keyword evidence="9" id="KW-1185">Reference proteome</keyword>
<reference evidence="8 9" key="1">
    <citation type="submission" date="2022-05" db="EMBL/GenBank/DDBJ databases">
        <title>Sporolactobacillus sp nov CPB3-1, isolated from tree bark (Mangifera indica L.).</title>
        <authorList>
            <person name="Phuengjayaem S."/>
            <person name="Tanasupawat S."/>
        </authorList>
    </citation>
    <scope>NUCLEOTIDE SEQUENCE [LARGE SCALE GENOMIC DNA]</scope>
    <source>
        <strain evidence="8 9">CPB3-1</strain>
    </source>
</reference>
<sequence length="133" mass="14613">MSMQGMTVYVFLVLLMGLDVIAGLLKAIKKRTLQSDAVRDGLLKKSGTFLALILSYVLDRLVNNGSPVFQTMMVIMAVCDESLSIIENLSFLGVPFPKGITSRLNSLKEKSSDIGTDNQDDLTKINKKNNTEL</sequence>
<evidence type="ECO:0000256" key="5">
    <source>
        <dbReference type="ARBA" id="ARBA00023600"/>
    </source>
</evidence>
<feature type="region of interest" description="Disordered" evidence="6">
    <location>
        <begin position="110"/>
        <end position="133"/>
    </location>
</feature>
<dbReference type="Proteomes" id="UP001203004">
    <property type="component" value="Unassembled WGS sequence"/>
</dbReference>
<keyword evidence="3 7" id="KW-1133">Transmembrane helix</keyword>
<comment type="subcellular location">
    <subcellularLocation>
        <location evidence="1">Membrane</location>
        <topology evidence="1">Multi-pass membrane protein</topology>
    </subcellularLocation>
</comment>
<feature type="compositionally biased region" description="Basic and acidic residues" evidence="6">
    <location>
        <begin position="121"/>
        <end position="133"/>
    </location>
</feature>
<evidence type="ECO:0000256" key="4">
    <source>
        <dbReference type="ARBA" id="ARBA00023136"/>
    </source>
</evidence>
<comment type="caution">
    <text evidence="8">The sequence shown here is derived from an EMBL/GenBank/DDBJ whole genome shotgun (WGS) entry which is preliminary data.</text>
</comment>
<evidence type="ECO:0000313" key="8">
    <source>
        <dbReference type="EMBL" id="MCL1631457.1"/>
    </source>
</evidence>
<keyword evidence="2 7" id="KW-0812">Transmembrane</keyword>
<protein>
    <submittedName>
        <fullName evidence="8">Phage holin family protein</fullName>
    </submittedName>
</protein>
<evidence type="ECO:0000256" key="2">
    <source>
        <dbReference type="ARBA" id="ARBA00022692"/>
    </source>
</evidence>